<accession>A0A851GML9</accession>
<reference evidence="2 3" key="1">
    <citation type="submission" date="2020-07" db="EMBL/GenBank/DDBJ databases">
        <title>Roseicoccus Jingziensis gen. nov., sp. nov., isolated from coastal seawater.</title>
        <authorList>
            <person name="Feng X."/>
        </authorList>
    </citation>
    <scope>NUCLEOTIDE SEQUENCE [LARGE SCALE GENOMIC DNA]</scope>
    <source>
        <strain evidence="2 3">N1E253</strain>
    </source>
</reference>
<gene>
    <name evidence="2" type="ORF">HW115_11750</name>
</gene>
<comment type="caution">
    <text evidence="2">The sequence shown here is derived from an EMBL/GenBank/DDBJ whole genome shotgun (WGS) entry which is preliminary data.</text>
</comment>
<evidence type="ECO:0000313" key="2">
    <source>
        <dbReference type="EMBL" id="NWK56287.1"/>
    </source>
</evidence>
<evidence type="ECO:0000256" key="1">
    <source>
        <dbReference type="SAM" id="SignalP"/>
    </source>
</evidence>
<name>A0A851GML9_9BACT</name>
<dbReference type="EMBL" id="JACBAZ010000004">
    <property type="protein sequence ID" value="NWK56287.1"/>
    <property type="molecule type" value="Genomic_DNA"/>
</dbReference>
<sequence>MNIKLLWGNLAYLCIACSMNPAFAQQPEKEKKAAHARIAYVIYTGGGKFFNDPVLIRSGNKIKKVQLYKRTASPPVKFRADGKISLVKANPDDEETSYTVYAKAIVPEHMRKVLVVLTPLKKAKGDLLFSTNIIDLSKFKKGDWMFINQTPRKIGVQIGSKKLRIKPKASSVYDARAIAKPTNMPIRYSYFHPQHQKWKLLSASTCVIRPTRREICVFSWNPQSKRIDYHGITFSENG</sequence>
<dbReference type="Proteomes" id="UP000557872">
    <property type="component" value="Unassembled WGS sequence"/>
</dbReference>
<proteinExistence type="predicted"/>
<feature type="chain" id="PRO_5032372275" evidence="1">
    <location>
        <begin position="25"/>
        <end position="238"/>
    </location>
</feature>
<organism evidence="2 3">
    <name type="scientific">Oceaniferula marina</name>
    <dbReference type="NCBI Taxonomy" id="2748318"/>
    <lineage>
        <taxon>Bacteria</taxon>
        <taxon>Pseudomonadati</taxon>
        <taxon>Verrucomicrobiota</taxon>
        <taxon>Verrucomicrobiia</taxon>
        <taxon>Verrucomicrobiales</taxon>
        <taxon>Verrucomicrobiaceae</taxon>
        <taxon>Oceaniferula</taxon>
    </lineage>
</organism>
<feature type="signal peptide" evidence="1">
    <location>
        <begin position="1"/>
        <end position="24"/>
    </location>
</feature>
<keyword evidence="1" id="KW-0732">Signal</keyword>
<protein>
    <submittedName>
        <fullName evidence="2">Uncharacterized protein</fullName>
    </submittedName>
</protein>
<keyword evidence="3" id="KW-1185">Reference proteome</keyword>
<dbReference type="AlphaFoldDB" id="A0A851GML9"/>
<evidence type="ECO:0000313" key="3">
    <source>
        <dbReference type="Proteomes" id="UP000557872"/>
    </source>
</evidence>
<dbReference type="RefSeq" id="WP_178933073.1">
    <property type="nucleotide sequence ID" value="NZ_JACBAZ010000004.1"/>
</dbReference>